<dbReference type="KEGG" id="mfi:DSM1535_0712"/>
<evidence type="ECO:0000256" key="1">
    <source>
        <dbReference type="ARBA" id="ARBA00006723"/>
    </source>
</evidence>
<dbReference type="Proteomes" id="UP000062768">
    <property type="component" value="Chromosome I"/>
</dbReference>
<comment type="similarity">
    <text evidence="1">Belongs to the 4-oxalocrotonate tautomerase family.</text>
</comment>
<protein>
    <submittedName>
        <fullName evidence="4">4-oxalocrotonate tautomerase family enzyme DmpI2</fullName>
    </submittedName>
    <submittedName>
        <fullName evidence="7">Tautomerase family protein</fullName>
    </submittedName>
</protein>
<evidence type="ECO:0000313" key="7">
    <source>
        <dbReference type="EMBL" id="MBF4475791.1"/>
    </source>
</evidence>
<reference evidence="6" key="2">
    <citation type="submission" date="2014-09" db="EMBL/GenBank/DDBJ databases">
        <authorList>
            <person name="Bishop-Lilly K.A."/>
            <person name="Broomall S.M."/>
            <person name="Chain P.S."/>
            <person name="Chertkov O."/>
            <person name="Coyne S.R."/>
            <person name="Daligault H.E."/>
            <person name="Davenport K.W."/>
            <person name="Erkkila T."/>
            <person name="Frey K.G."/>
            <person name="Gibbons H.S."/>
            <person name="Gu W."/>
            <person name="Jaissle J."/>
            <person name="Johnson S.L."/>
            <person name="Koroleva G.I."/>
            <person name="Ladner J.T."/>
            <person name="Lo C.-C."/>
            <person name="Minogue T.D."/>
            <person name="Munk C."/>
            <person name="Palacios G.F."/>
            <person name="Redden C.L."/>
            <person name="Rosenzweig C.N."/>
            <person name="Scholz M.B."/>
            <person name="Teshima H."/>
            <person name="Xu Y."/>
        </authorList>
    </citation>
    <scope>NUCLEOTIDE SEQUENCE</scope>
    <source>
        <strain evidence="6">Mb9</strain>
    </source>
</reference>
<dbReference type="InterPro" id="IPR014347">
    <property type="entry name" value="Tautomerase/MIF_sf"/>
</dbReference>
<reference evidence="4" key="1">
    <citation type="submission" date="2013-12" db="EMBL/GenBank/DDBJ databases">
        <title>The complete genome sequence of Methanobacterium sp. BRM9.</title>
        <authorList>
            <consortium name="Pastoral Greenhouse Gas Research Consortium"/>
            <person name="Kelly W.J."/>
            <person name="Leahy S.C."/>
            <person name="Perry R."/>
            <person name="Li D."/>
            <person name="Altermann E."/>
            <person name="Lambie S.C."/>
            <person name="Attwood G.T."/>
        </authorList>
    </citation>
    <scope>NUCLEOTIDE SEQUENCE [LARGE SCALE GENOMIC DNA]</scope>
    <source>
        <strain evidence="4">BRM9</strain>
    </source>
</reference>
<evidence type="ECO:0000256" key="2">
    <source>
        <dbReference type="ARBA" id="ARBA00023235"/>
    </source>
</evidence>
<name>A0A089ZC27_METFO</name>
<evidence type="ECO:0000313" key="5">
    <source>
        <dbReference type="EMBL" id="CEA13068.1"/>
    </source>
</evidence>
<dbReference type="PANTHER" id="PTHR35530:SF2">
    <property type="entry name" value="BSL4019 PROTEIN"/>
    <property type="match status" value="1"/>
</dbReference>
<evidence type="ECO:0000313" key="4">
    <source>
        <dbReference type="EMBL" id="AIS31572.1"/>
    </source>
</evidence>
<gene>
    <name evidence="4" type="primary">dmpI2</name>
    <name evidence="4" type="ORF">BRM9_0752</name>
    <name evidence="5" type="ORF">DSM1535_0712</name>
    <name evidence="7" type="ORF">ISP06_10045</name>
    <name evidence="6" type="ORF">MB9_1793</name>
</gene>
<proteinExistence type="inferred from homology"/>
<evidence type="ECO:0000259" key="3">
    <source>
        <dbReference type="Pfam" id="PF01361"/>
    </source>
</evidence>
<dbReference type="GO" id="GO:0016853">
    <property type="term" value="F:isomerase activity"/>
    <property type="evidence" value="ECO:0007669"/>
    <property type="project" value="UniProtKB-KW"/>
</dbReference>
<dbReference type="SUPFAM" id="SSF55331">
    <property type="entry name" value="Tautomerase/MIF"/>
    <property type="match status" value="1"/>
</dbReference>
<dbReference type="EMBL" id="LN515531">
    <property type="protein sequence ID" value="CEA13068.1"/>
    <property type="molecule type" value="Genomic_DNA"/>
</dbReference>
<dbReference type="InterPro" id="IPR004370">
    <property type="entry name" value="4-OT-like_dom"/>
</dbReference>
<reference evidence="7" key="3">
    <citation type="submission" date="2020-10" db="EMBL/GenBank/DDBJ databases">
        <title>Dehalococcoides mccartyi of a TCE/Cr reducing biochatode.</title>
        <authorList>
            <person name="Matturro B."/>
        </authorList>
    </citation>
    <scope>NUCLEOTIDE SEQUENCE</scope>
    <source>
        <strain evidence="7">Bin2</strain>
    </source>
</reference>
<accession>A0A089ZC27</accession>
<dbReference type="EMBL" id="LN734822">
    <property type="protein sequence ID" value="CEL25423.1"/>
    <property type="molecule type" value="Genomic_DNA"/>
</dbReference>
<dbReference type="Pfam" id="PF01361">
    <property type="entry name" value="Tautomerase"/>
    <property type="match status" value="1"/>
</dbReference>
<dbReference type="PATRIC" id="fig|2162.10.peg.1866"/>
<evidence type="ECO:0000313" key="6">
    <source>
        <dbReference type="EMBL" id="CEL25423.1"/>
    </source>
</evidence>
<dbReference type="Gene3D" id="3.30.429.10">
    <property type="entry name" value="Macrophage Migration Inhibitory Factor"/>
    <property type="match status" value="1"/>
</dbReference>
<evidence type="ECO:0000313" key="8">
    <source>
        <dbReference type="Proteomes" id="UP000029661"/>
    </source>
</evidence>
<dbReference type="STRING" id="2162.BRM9_0752"/>
<organism evidence="4 8">
    <name type="scientific">Methanobacterium formicicum</name>
    <dbReference type="NCBI Taxonomy" id="2162"/>
    <lineage>
        <taxon>Archaea</taxon>
        <taxon>Methanobacteriati</taxon>
        <taxon>Methanobacteriota</taxon>
        <taxon>Methanomada group</taxon>
        <taxon>Methanobacteria</taxon>
        <taxon>Methanobacteriales</taxon>
        <taxon>Methanobacteriaceae</taxon>
        <taxon>Methanobacterium</taxon>
    </lineage>
</organism>
<dbReference type="RefSeq" id="WP_048072328.1">
    <property type="nucleotide sequence ID" value="NZ_CALCVY010000209.1"/>
</dbReference>
<dbReference type="OrthoDB" id="8161at2157"/>
<dbReference type="GeneID" id="26740029"/>
<sequence length="74" mass="8521">MPVLHVNIWKGFEQEKIEYLIENLTKVFSDVGISPEAVEVIIHEIPQSHWGLGGVPCTEKFKDMDPDSWQKMPK</sequence>
<feature type="domain" description="4-oxalocrotonate tautomerase-like" evidence="3">
    <location>
        <begin position="2"/>
        <end position="57"/>
    </location>
</feature>
<dbReference type="EMBL" id="CP006933">
    <property type="protein sequence ID" value="AIS31572.1"/>
    <property type="molecule type" value="Genomic_DNA"/>
</dbReference>
<dbReference type="PANTHER" id="PTHR35530">
    <property type="entry name" value="TAUTOMERASE-RELATED"/>
    <property type="match status" value="1"/>
</dbReference>
<keyword evidence="9" id="KW-1185">Reference proteome</keyword>
<dbReference type="KEGG" id="mfc:BRM9_0752"/>
<keyword evidence="2" id="KW-0413">Isomerase</keyword>
<dbReference type="AlphaFoldDB" id="A0A089ZC27"/>
<evidence type="ECO:0000313" key="9">
    <source>
        <dbReference type="Proteomes" id="UP000062768"/>
    </source>
</evidence>
<dbReference type="Proteomes" id="UP000029661">
    <property type="component" value="Chromosome"/>
</dbReference>
<dbReference type="Proteomes" id="UP000606900">
    <property type="component" value="Unassembled WGS sequence"/>
</dbReference>
<dbReference type="EMBL" id="JADIIL010000037">
    <property type="protein sequence ID" value="MBF4475791.1"/>
    <property type="molecule type" value="Genomic_DNA"/>
</dbReference>